<evidence type="ECO:0000256" key="10">
    <source>
        <dbReference type="ARBA" id="ARBA00048807"/>
    </source>
</evidence>
<comment type="similarity">
    <text evidence="3">Belongs to the PTPS family. QueD subfamily.</text>
</comment>
<evidence type="ECO:0000313" key="11">
    <source>
        <dbReference type="EMBL" id="MZI94930.1"/>
    </source>
</evidence>
<dbReference type="AlphaFoldDB" id="A0A7X4RW27"/>
<dbReference type="SUPFAM" id="SSF55620">
    <property type="entry name" value="Tetrahydrobiopterin biosynthesis enzymes-like"/>
    <property type="match status" value="2"/>
</dbReference>
<dbReference type="Gene3D" id="3.30.479.10">
    <property type="entry name" value="6-pyruvoyl tetrahydropterin synthase/QueD"/>
    <property type="match status" value="2"/>
</dbReference>
<proteinExistence type="inferred from homology"/>
<dbReference type="GO" id="GO:0070497">
    <property type="term" value="F:6-carboxytetrahydropterin synthase activity"/>
    <property type="evidence" value="ECO:0007669"/>
    <property type="project" value="UniProtKB-EC"/>
</dbReference>
<dbReference type="UniPathway" id="UPA00391"/>
<dbReference type="EMBL" id="WEKT01000041">
    <property type="protein sequence ID" value="MZI94930.1"/>
    <property type="molecule type" value="Genomic_DNA"/>
</dbReference>
<evidence type="ECO:0000256" key="8">
    <source>
        <dbReference type="ARBA" id="ARBA00023239"/>
    </source>
</evidence>
<evidence type="ECO:0000256" key="5">
    <source>
        <dbReference type="ARBA" id="ARBA00018141"/>
    </source>
</evidence>
<comment type="caution">
    <text evidence="11">The sequence shown here is derived from an EMBL/GenBank/DDBJ whole genome shotgun (WGS) entry which is preliminary data.</text>
</comment>
<evidence type="ECO:0000256" key="2">
    <source>
        <dbReference type="ARBA" id="ARBA00005061"/>
    </source>
</evidence>
<dbReference type="RefSeq" id="WP_161157410.1">
    <property type="nucleotide sequence ID" value="NZ_WEKT01000041.1"/>
</dbReference>
<keyword evidence="8" id="KW-0456">Lyase</keyword>
<keyword evidence="6" id="KW-0479">Metal-binding</keyword>
<gene>
    <name evidence="11" type="ORF">F9817_17270</name>
</gene>
<keyword evidence="12" id="KW-1185">Reference proteome</keyword>
<dbReference type="Pfam" id="PF01242">
    <property type="entry name" value="PTPS"/>
    <property type="match status" value="2"/>
</dbReference>
<dbReference type="EC" id="4.1.2.50" evidence="4"/>
<name>A0A7X4RW27_9VIBR</name>
<evidence type="ECO:0000313" key="12">
    <source>
        <dbReference type="Proteomes" id="UP000462621"/>
    </source>
</evidence>
<dbReference type="PANTHER" id="PTHR12589:SF7">
    <property type="entry name" value="6-PYRUVOYL TETRAHYDROBIOPTERIN SYNTHASE"/>
    <property type="match status" value="1"/>
</dbReference>
<dbReference type="Proteomes" id="UP000462621">
    <property type="component" value="Unassembled WGS sequence"/>
</dbReference>
<reference evidence="11 12" key="1">
    <citation type="submission" date="2019-10" db="EMBL/GenBank/DDBJ databases">
        <title>Vibrio sp. nov. isolated from a shrimp pond.</title>
        <authorList>
            <person name="Gomez-Gil B."/>
            <person name="Enciso-Ibarra J."/>
            <person name="Enciso-Ibarra K."/>
            <person name="Bolan-Mejia C."/>
        </authorList>
    </citation>
    <scope>NUCLEOTIDE SEQUENCE [LARGE SCALE GENOMIC DNA]</scope>
    <source>
        <strain evidence="11 12">CAIM 722</strain>
    </source>
</reference>
<sequence length="271" mass="30180">MKTAMYVDDLTAIDFSVYNGLEICGDSVSLSVMVTGKLNESGMISDFGKIKPRLKAICDNEVDHRLVCDPKFLTNLESQWQGEFPVSSGVITVKGPRCMFCEIKSGPENYVEDIKQYLHDKFNEVMPEFEFELTLSHNRKASFQYNHGLKLHDGNCQRIIHGHSAELEILIDGKLCAESQAMMIQRLNGKHLFNESDVVHGEERSTVSYSASQGQFEVQLPNELLEIVAGEPSIENISKHIAQIVLSNQSKASSVRVRVSEGLSKGAVTLI</sequence>
<dbReference type="InterPro" id="IPR007115">
    <property type="entry name" value="6-PTP_synth/QueD"/>
</dbReference>
<comment type="cofactor">
    <cofactor evidence="1">
        <name>Zn(2+)</name>
        <dbReference type="ChEBI" id="CHEBI:29105"/>
    </cofactor>
</comment>
<keyword evidence="7" id="KW-0862">Zinc</keyword>
<dbReference type="PANTHER" id="PTHR12589">
    <property type="entry name" value="PYRUVOYL TETRAHYDROBIOPTERIN SYNTHASE"/>
    <property type="match status" value="1"/>
</dbReference>
<protein>
    <recommendedName>
        <fullName evidence="5">6-carboxy-5,6,7,8-tetrahydropterin synthase</fullName>
        <ecNumber evidence="4">4.1.2.50</ecNumber>
    </recommendedName>
    <alternativeName>
        <fullName evidence="9">Queuosine biosynthesis protein QueD</fullName>
    </alternativeName>
</protein>
<evidence type="ECO:0000256" key="4">
    <source>
        <dbReference type="ARBA" id="ARBA00012982"/>
    </source>
</evidence>
<comment type="pathway">
    <text evidence="2">Purine metabolism; 7-cyano-7-deazaguanine biosynthesis.</text>
</comment>
<evidence type="ECO:0000256" key="9">
    <source>
        <dbReference type="ARBA" id="ARBA00031449"/>
    </source>
</evidence>
<evidence type="ECO:0000256" key="7">
    <source>
        <dbReference type="ARBA" id="ARBA00022833"/>
    </source>
</evidence>
<organism evidence="11 12">
    <name type="scientific">Vibrio eleionomae</name>
    <dbReference type="NCBI Taxonomy" id="2653505"/>
    <lineage>
        <taxon>Bacteria</taxon>
        <taxon>Pseudomonadati</taxon>
        <taxon>Pseudomonadota</taxon>
        <taxon>Gammaproteobacteria</taxon>
        <taxon>Vibrionales</taxon>
        <taxon>Vibrionaceae</taxon>
        <taxon>Vibrio</taxon>
    </lineage>
</organism>
<comment type="catalytic activity">
    <reaction evidence="10">
        <text>7,8-dihydroneopterin 3'-triphosphate + H2O = 6-carboxy-5,6,7,8-tetrahydropterin + triphosphate + acetaldehyde + 2 H(+)</text>
        <dbReference type="Rhea" id="RHEA:27966"/>
        <dbReference type="ChEBI" id="CHEBI:15343"/>
        <dbReference type="ChEBI" id="CHEBI:15377"/>
        <dbReference type="ChEBI" id="CHEBI:15378"/>
        <dbReference type="ChEBI" id="CHEBI:18036"/>
        <dbReference type="ChEBI" id="CHEBI:58462"/>
        <dbReference type="ChEBI" id="CHEBI:61032"/>
        <dbReference type="EC" id="4.1.2.50"/>
    </reaction>
</comment>
<dbReference type="InterPro" id="IPR038418">
    <property type="entry name" value="6-PTP_synth/QueD_sf"/>
</dbReference>
<evidence type="ECO:0000256" key="6">
    <source>
        <dbReference type="ARBA" id="ARBA00022723"/>
    </source>
</evidence>
<dbReference type="GO" id="GO:0046872">
    <property type="term" value="F:metal ion binding"/>
    <property type="evidence" value="ECO:0007669"/>
    <property type="project" value="UniProtKB-KW"/>
</dbReference>
<accession>A0A7X4RW27</accession>
<evidence type="ECO:0000256" key="1">
    <source>
        <dbReference type="ARBA" id="ARBA00001947"/>
    </source>
</evidence>
<evidence type="ECO:0000256" key="3">
    <source>
        <dbReference type="ARBA" id="ARBA00008900"/>
    </source>
</evidence>